<evidence type="ECO:0000259" key="6">
    <source>
        <dbReference type="PROSITE" id="PS50977"/>
    </source>
</evidence>
<keyword evidence="8" id="KW-1185">Reference proteome</keyword>
<evidence type="ECO:0000313" key="7">
    <source>
        <dbReference type="EMBL" id="BCL60521.1"/>
    </source>
</evidence>
<dbReference type="GO" id="GO:0000976">
    <property type="term" value="F:transcription cis-regulatory region binding"/>
    <property type="evidence" value="ECO:0007669"/>
    <property type="project" value="TreeGrafter"/>
</dbReference>
<dbReference type="RefSeq" id="WP_228856643.1">
    <property type="nucleotide sequence ID" value="NZ_AP024086.1"/>
</dbReference>
<keyword evidence="2" id="KW-0805">Transcription regulation</keyword>
<dbReference type="EMBL" id="AP024086">
    <property type="protein sequence ID" value="BCL60521.1"/>
    <property type="molecule type" value="Genomic_DNA"/>
</dbReference>
<dbReference type="PROSITE" id="PS50977">
    <property type="entry name" value="HTH_TETR_2"/>
    <property type="match status" value="1"/>
</dbReference>
<dbReference type="Pfam" id="PF00440">
    <property type="entry name" value="TetR_N"/>
    <property type="match status" value="1"/>
</dbReference>
<dbReference type="GO" id="GO:0003700">
    <property type="term" value="F:DNA-binding transcription factor activity"/>
    <property type="evidence" value="ECO:0007669"/>
    <property type="project" value="TreeGrafter"/>
</dbReference>
<dbReference type="KEGG" id="dbk:DGMP_12140"/>
<organism evidence="7 8">
    <name type="scientific">Desulfomarina profundi</name>
    <dbReference type="NCBI Taxonomy" id="2772557"/>
    <lineage>
        <taxon>Bacteria</taxon>
        <taxon>Pseudomonadati</taxon>
        <taxon>Thermodesulfobacteriota</taxon>
        <taxon>Desulfobulbia</taxon>
        <taxon>Desulfobulbales</taxon>
        <taxon>Desulfobulbaceae</taxon>
        <taxon>Desulfomarina</taxon>
    </lineage>
</organism>
<evidence type="ECO:0000256" key="3">
    <source>
        <dbReference type="ARBA" id="ARBA00023125"/>
    </source>
</evidence>
<keyword evidence="3 5" id="KW-0238">DNA-binding</keyword>
<gene>
    <name evidence="7" type="ORF">DGMP_12140</name>
</gene>
<dbReference type="PANTHER" id="PTHR30055:SF175">
    <property type="entry name" value="HTH-TYPE TRANSCRIPTIONAL REPRESSOR KSTR2"/>
    <property type="match status" value="1"/>
</dbReference>
<reference evidence="7" key="1">
    <citation type="submission" date="2020-09" db="EMBL/GenBank/DDBJ databases">
        <title>Desulfogranum mesoprofundum gen. nov., sp. nov., a novel mesophilic, sulfate-reducing chemolithoautotroph isolated from a deep-sea hydrothermal vent chimney in the Suiyo Seamount.</title>
        <authorList>
            <person name="Hashimoto Y."/>
            <person name="Nakagawa S."/>
        </authorList>
    </citation>
    <scope>NUCLEOTIDE SEQUENCE</scope>
    <source>
        <strain evidence="7">KT2</strain>
    </source>
</reference>
<dbReference type="InterPro" id="IPR001647">
    <property type="entry name" value="HTH_TetR"/>
</dbReference>
<evidence type="ECO:0000256" key="1">
    <source>
        <dbReference type="ARBA" id="ARBA00022491"/>
    </source>
</evidence>
<name>A0A8D5FSD4_9BACT</name>
<evidence type="ECO:0000313" key="8">
    <source>
        <dbReference type="Proteomes" id="UP000826725"/>
    </source>
</evidence>
<dbReference type="AlphaFoldDB" id="A0A8D5FSD4"/>
<feature type="DNA-binding region" description="H-T-H motif" evidence="5">
    <location>
        <begin position="45"/>
        <end position="64"/>
    </location>
</feature>
<keyword evidence="4" id="KW-0804">Transcription</keyword>
<dbReference type="InterPro" id="IPR050109">
    <property type="entry name" value="HTH-type_TetR-like_transc_reg"/>
</dbReference>
<protein>
    <submittedName>
        <fullName evidence="7">TetR family transcriptional regulator</fullName>
    </submittedName>
</protein>
<accession>A0A8D5FSD4</accession>
<evidence type="ECO:0000256" key="2">
    <source>
        <dbReference type="ARBA" id="ARBA00023015"/>
    </source>
</evidence>
<feature type="domain" description="HTH tetR-type" evidence="6">
    <location>
        <begin position="22"/>
        <end position="82"/>
    </location>
</feature>
<dbReference type="Proteomes" id="UP000826725">
    <property type="component" value="Chromosome"/>
</dbReference>
<evidence type="ECO:0000256" key="5">
    <source>
        <dbReference type="PROSITE-ProRule" id="PRU00335"/>
    </source>
</evidence>
<keyword evidence="1" id="KW-0678">Repressor</keyword>
<dbReference type="PANTHER" id="PTHR30055">
    <property type="entry name" value="HTH-TYPE TRANSCRIPTIONAL REGULATOR RUTR"/>
    <property type="match status" value="1"/>
</dbReference>
<evidence type="ECO:0000256" key="4">
    <source>
        <dbReference type="ARBA" id="ARBA00023163"/>
    </source>
</evidence>
<sequence length="232" mass="27157">MKENHDQEREVATHIKNKELVRERRRKIVDVAVKLFIEHGYHKTTTRALAKKTGMSTGSLYEYVSSKDDVLYLVCTSIHAEVERGIKEALARPVENGCALAEVIREFFLVCERMSDHVLLMYQVTQFLPEKWQKKVLEAELRITDLFIEAMKELRISGKIPDLDDHTINLIGHNISVLGHTWAFRRWYFAKYFTIDEYIEQQTEFIMRFLGKKNNQQYLPCRNNVTDTGSSV</sequence>
<proteinExistence type="predicted"/>